<organism evidence="2 3">
    <name type="scientific">Apiospora arundinis</name>
    <dbReference type="NCBI Taxonomy" id="335852"/>
    <lineage>
        <taxon>Eukaryota</taxon>
        <taxon>Fungi</taxon>
        <taxon>Dikarya</taxon>
        <taxon>Ascomycota</taxon>
        <taxon>Pezizomycotina</taxon>
        <taxon>Sordariomycetes</taxon>
        <taxon>Xylariomycetidae</taxon>
        <taxon>Amphisphaeriales</taxon>
        <taxon>Apiosporaceae</taxon>
        <taxon>Apiospora</taxon>
    </lineage>
</organism>
<dbReference type="PANTHER" id="PTHR40780">
    <property type="entry name" value="DUF3669 DOMAIN-CONTAINING PROTEIN"/>
    <property type="match status" value="1"/>
</dbReference>
<reference evidence="2 3" key="1">
    <citation type="journal article" date="2024" name="IMA Fungus">
        <title>Apiospora arundinis, a panoply of carbohydrate-active enzymes and secondary metabolites.</title>
        <authorList>
            <person name="Sorensen T."/>
            <person name="Petersen C."/>
            <person name="Muurmann A.T."/>
            <person name="Christiansen J.V."/>
            <person name="Brundto M.L."/>
            <person name="Overgaard C.K."/>
            <person name="Boysen A.T."/>
            <person name="Wollenberg R.D."/>
            <person name="Larsen T.O."/>
            <person name="Sorensen J.L."/>
            <person name="Nielsen K.L."/>
            <person name="Sondergaard T.E."/>
        </authorList>
    </citation>
    <scope>NUCLEOTIDE SEQUENCE [LARGE SCALE GENOMIC DNA]</scope>
    <source>
        <strain evidence="2 3">AAU 773</strain>
    </source>
</reference>
<name>A0ABR2HU31_9PEZI</name>
<dbReference type="EMBL" id="JAPCWZ010000009">
    <property type="protein sequence ID" value="KAK8852280.1"/>
    <property type="molecule type" value="Genomic_DNA"/>
</dbReference>
<protein>
    <submittedName>
        <fullName evidence="2">Calcineurin-like phosphoesterase</fullName>
    </submittedName>
</protein>
<sequence>MSTLNILTENLISHNKSLHCIGAGACGSVWSTDYDNDDTNYGHGDNAIAFKREDGAKGRSLLNDYQVHQSISRSLPHCPNEIRAAFRILLCYGFAQTEDYPPLFLQSFPPDQQQPCNILVSQRIPPLGKTTRDLLCDKYCPPRFLDQIKADPRSVDCMIRPYLGRRRDQGNISSSRRSMFQSFSVRNHIISADQMDDLGIDFGRKVEYATAMAKVLAFMHWCVRIDADDIEFVLAPPPPASSSPHTIDSTTSCFESDSLGRHTLWILDFDRCKPMPMNDEGIALARRAFYRNDLYYPRPGRDHPEDQRLWTVFKCGFLDASAAIIESGVGSDVIIPEHLPASLMESIESGMVEPISSPSPTGL</sequence>
<keyword evidence="3" id="KW-1185">Reference proteome</keyword>
<dbReference type="InterPro" id="IPR022137">
    <property type="entry name" value="Znf_prot_DUF3669"/>
</dbReference>
<dbReference type="Pfam" id="PF12417">
    <property type="entry name" value="DUF3669"/>
    <property type="match status" value="1"/>
</dbReference>
<evidence type="ECO:0000259" key="1">
    <source>
        <dbReference type="Pfam" id="PF12417"/>
    </source>
</evidence>
<evidence type="ECO:0000313" key="3">
    <source>
        <dbReference type="Proteomes" id="UP001390339"/>
    </source>
</evidence>
<dbReference type="PANTHER" id="PTHR40780:SF3">
    <property type="entry name" value="DUF3669 DOMAIN-CONTAINING PROTEIN"/>
    <property type="match status" value="1"/>
</dbReference>
<proteinExistence type="predicted"/>
<gene>
    <name evidence="2" type="ORF">PGQ11_014759</name>
</gene>
<dbReference type="Proteomes" id="UP001390339">
    <property type="component" value="Unassembled WGS sequence"/>
</dbReference>
<comment type="caution">
    <text evidence="2">The sequence shown here is derived from an EMBL/GenBank/DDBJ whole genome shotgun (WGS) entry which is preliminary data.</text>
</comment>
<evidence type="ECO:0000313" key="2">
    <source>
        <dbReference type="EMBL" id="KAK8852280.1"/>
    </source>
</evidence>
<feature type="domain" description="DUF3669" evidence="1">
    <location>
        <begin position="264"/>
        <end position="327"/>
    </location>
</feature>
<accession>A0ABR2HU31</accession>